<evidence type="ECO:0000313" key="3">
    <source>
        <dbReference type="EMBL" id="ORY85735.1"/>
    </source>
</evidence>
<dbReference type="RefSeq" id="XP_040727217.1">
    <property type="nucleotide sequence ID" value="XM_040870413.1"/>
</dbReference>
<evidence type="ECO:0000259" key="2">
    <source>
        <dbReference type="Pfam" id="PF10363"/>
    </source>
</evidence>
<dbReference type="InterPro" id="IPR039600">
    <property type="entry name" value="TANGO6/Rtp1"/>
</dbReference>
<dbReference type="AlphaFoldDB" id="A0A1Y2FSP1"/>
<protein>
    <recommendedName>
        <fullName evidence="2">RNA polymerase II assembly factor Rtp1 C-terminal domain-containing protein</fullName>
    </recommendedName>
</protein>
<dbReference type="InterPro" id="IPR019451">
    <property type="entry name" value="Rtp1_C1"/>
</dbReference>
<proteinExistence type="inferred from homology"/>
<dbReference type="SUPFAM" id="SSF48371">
    <property type="entry name" value="ARM repeat"/>
    <property type="match status" value="1"/>
</dbReference>
<dbReference type="EMBL" id="MCFI01000004">
    <property type="protein sequence ID" value="ORY85735.1"/>
    <property type="molecule type" value="Genomic_DNA"/>
</dbReference>
<evidence type="ECO:0000256" key="1">
    <source>
        <dbReference type="ARBA" id="ARBA00005724"/>
    </source>
</evidence>
<comment type="similarity">
    <text evidence="1">Belongs to the Tango6 family.</text>
</comment>
<dbReference type="Proteomes" id="UP000193685">
    <property type="component" value="Unassembled WGS sequence"/>
</dbReference>
<dbReference type="Pfam" id="PF10363">
    <property type="entry name" value="RTP1_C1"/>
    <property type="match status" value="1"/>
</dbReference>
<dbReference type="PANTHER" id="PTHR20959">
    <property type="entry name" value="TRANSPORT AND GOLGI ORGANIZATION PROTEIN 6 FAMILY MEMBER"/>
    <property type="match status" value="1"/>
</dbReference>
<sequence>MPQMYLPPLSTKQTLRQLLTGAEPSPEKLRGPLTRVLQILPKPTFVSGAIKARHLPELVAAVHYYQANVSNNMPEVLMNDCNVGSVALLRACSNLLVTSNKSPISGQISSYMTDIYLRPQGFVAATEFVLQPQENGEVSLKQFELLARLIAAKPSSMEVSRYLQYILPQIMIALDDKSEAGSIRKRAAPFVVREIIKQFGAPAQTMLIDMVAQPMMIGDMKVPSEVLDPALERLCILTQDFQVTQVVLADVALGAFVFGYSAHRQGLHATRDLCERLVIRFVRCREADLLMELWQQSTTRSELPVLTKRGEVTPVQPIEVCQYFLRIAELVRSEKQLLVMFYEKLVQWDAPAIAALQNMKLLIELPTVYAKVFHESTERLVRLVRGLDDRPDQGLYVSLTLIKITIESPSLDKHLTIMDIDEVNAKLGVIRHSSHRLGESGQQVSQLAQALVQQLSLIKMRREVATTSAKATNTVSTSTSNTMKLAQNKYREALKDITDEVISNRAHGLYLLSELCKQAREPRASKEVRDVVEAKRMVDAVITLLGDEEDFVSMNAIKTLTQLVLTYAEAADHALGEVNEAAKYTDSVRVSINKALQAASKETIDISLKSKIGMLSRA</sequence>
<keyword evidence="4" id="KW-1185">Reference proteome</keyword>
<dbReference type="OrthoDB" id="39591at2759"/>
<dbReference type="GO" id="GO:0009306">
    <property type="term" value="P:protein secretion"/>
    <property type="evidence" value="ECO:0007669"/>
    <property type="project" value="TreeGrafter"/>
</dbReference>
<dbReference type="InterPro" id="IPR016024">
    <property type="entry name" value="ARM-type_fold"/>
</dbReference>
<gene>
    <name evidence="3" type="ORF">BCR37DRAFT_386112</name>
</gene>
<dbReference type="PANTHER" id="PTHR20959:SF1">
    <property type="entry name" value="TRANSPORT AND GOLGI ORGANIZATION PROTEIN 6 HOMOLOG"/>
    <property type="match status" value="1"/>
</dbReference>
<name>A0A1Y2FSP1_PROLT</name>
<reference evidence="3 4" key="1">
    <citation type="submission" date="2016-07" db="EMBL/GenBank/DDBJ databases">
        <title>Pervasive Adenine N6-methylation of Active Genes in Fungi.</title>
        <authorList>
            <consortium name="DOE Joint Genome Institute"/>
            <person name="Mondo S.J."/>
            <person name="Dannebaum R.O."/>
            <person name="Kuo R.C."/>
            <person name="Labutti K."/>
            <person name="Haridas S."/>
            <person name="Kuo A."/>
            <person name="Salamov A."/>
            <person name="Ahrendt S.R."/>
            <person name="Lipzen A."/>
            <person name="Sullivan W."/>
            <person name="Andreopoulos W.B."/>
            <person name="Clum A."/>
            <person name="Lindquist E."/>
            <person name="Daum C."/>
            <person name="Ramamoorthy G.K."/>
            <person name="Gryganskyi A."/>
            <person name="Culley D."/>
            <person name="Magnuson J.K."/>
            <person name="James T.Y."/>
            <person name="O'Malley M.A."/>
            <person name="Stajich J.E."/>
            <person name="Spatafora J.W."/>
            <person name="Visel A."/>
            <person name="Grigoriev I.V."/>
        </authorList>
    </citation>
    <scope>NUCLEOTIDE SEQUENCE [LARGE SCALE GENOMIC DNA]</scope>
    <source>
        <strain evidence="3 4">12-1054</strain>
    </source>
</reference>
<evidence type="ECO:0000313" key="4">
    <source>
        <dbReference type="Proteomes" id="UP000193685"/>
    </source>
</evidence>
<dbReference type="GeneID" id="63787012"/>
<feature type="domain" description="RNA polymerase II assembly factor Rtp1 C-terminal" evidence="2">
    <location>
        <begin position="490"/>
        <end position="592"/>
    </location>
</feature>
<accession>A0A1Y2FSP1</accession>
<organism evidence="3 4">
    <name type="scientific">Protomyces lactucae-debilis</name>
    <dbReference type="NCBI Taxonomy" id="2754530"/>
    <lineage>
        <taxon>Eukaryota</taxon>
        <taxon>Fungi</taxon>
        <taxon>Dikarya</taxon>
        <taxon>Ascomycota</taxon>
        <taxon>Taphrinomycotina</taxon>
        <taxon>Taphrinomycetes</taxon>
        <taxon>Taphrinales</taxon>
        <taxon>Protomycetaceae</taxon>
        <taxon>Protomyces</taxon>
    </lineage>
</organism>
<comment type="caution">
    <text evidence="3">The sequence shown here is derived from an EMBL/GenBank/DDBJ whole genome shotgun (WGS) entry which is preliminary data.</text>
</comment>